<proteinExistence type="predicted"/>
<dbReference type="InterPro" id="IPR013423">
    <property type="entry name" value="CHP02594"/>
</dbReference>
<dbReference type="EMBL" id="CP048632">
    <property type="protein sequence ID" value="QIB39474.1"/>
    <property type="molecule type" value="Genomic_DNA"/>
</dbReference>
<dbReference type="SUPFAM" id="SSF54001">
    <property type="entry name" value="Cysteine proteinases"/>
    <property type="match status" value="1"/>
</dbReference>
<name>A0A7L5BKR7_9HYPH</name>
<dbReference type="InterPro" id="IPR038765">
    <property type="entry name" value="Papain-like_cys_pep_sf"/>
</dbReference>
<dbReference type="AlphaFoldDB" id="A0A7L5BKR7"/>
<feature type="domain" description="Peptidase C51" evidence="1">
    <location>
        <begin position="89"/>
        <end position="162"/>
    </location>
</feature>
<protein>
    <submittedName>
        <fullName evidence="2">TIGR02594 family protein</fullName>
    </submittedName>
</protein>
<dbReference type="Pfam" id="PF05257">
    <property type="entry name" value="CHAP"/>
    <property type="match status" value="1"/>
</dbReference>
<accession>A0A7L5BKR7</accession>
<evidence type="ECO:0000259" key="1">
    <source>
        <dbReference type="Pfam" id="PF05257"/>
    </source>
</evidence>
<keyword evidence="3" id="KW-1185">Reference proteome</keyword>
<reference evidence="2 3" key="1">
    <citation type="submission" date="2020-02" db="EMBL/GenBank/DDBJ databases">
        <title>Plant-Promoting Endophytic Bacterium Rhizobium oryzihabitans sp. nov., Isolated from the Root of Rice.</title>
        <authorList>
            <person name="zhao J."/>
            <person name="Zhang G."/>
        </authorList>
    </citation>
    <scope>NUCLEOTIDE SEQUENCE [LARGE SCALE GENOMIC DNA]</scope>
    <source>
        <strain evidence="2 3">M15</strain>
    </source>
</reference>
<dbReference type="NCBIfam" id="TIGR02594">
    <property type="entry name" value="TIGR02594 family protein"/>
    <property type="match status" value="1"/>
</dbReference>
<sequence length="503" mass="55254">MKAPVLAAKANQNTQALLSGAPVQRYDGPERLDGPERPDAVERRALPAIGGKLGTVLGSLSGLNERTDAKAISSFIKNSAGISIDPRVTPWCAAFVNAVLATQGIEGTGKLNARSFLSFGMPTDNPRPGDIVVLKRGTGEQGHVGFFQGFDGNGNIKVVGGNQSNSVKESTYSANDLLGFRTAGGVNENTASLPNYSPQGIAHIYDQLNKITDPEEREATRKAVDAQLTQRKKLMDAQKEQVQSWAETQVISNPTMDLTQIPIDVQQTLGASGMTTLMNYQEKVRTQGQPTTDYRVLYELQTQYAENPTAFAQTDLFQYRDKLDNSDWQAVTGWRQTALTDQRKAQQDGSLYSGAFKQAEQALNSAGITTTGIKSEKTEDRAEMERRIGRFQSELKLRIDDFRKDNAGKAPSFSETQNLINELLLPVVFQKPGLIWGTSEEGGKFLFEAATREDGTAFEVRIPYGDIPVDLRERIKSDLQSSTGRKPSQEEISDEYARFLLGR</sequence>
<evidence type="ECO:0000313" key="3">
    <source>
        <dbReference type="Proteomes" id="UP000464865"/>
    </source>
</evidence>
<dbReference type="Proteomes" id="UP000464865">
    <property type="component" value="Chromosome M15-11"/>
</dbReference>
<organism evidence="2 3">
    <name type="scientific">Rhizobium oryzihabitans</name>
    <dbReference type="NCBI Taxonomy" id="2267833"/>
    <lineage>
        <taxon>Bacteria</taxon>
        <taxon>Pseudomonadati</taxon>
        <taxon>Pseudomonadota</taxon>
        <taxon>Alphaproteobacteria</taxon>
        <taxon>Hyphomicrobiales</taxon>
        <taxon>Rhizobiaceae</taxon>
        <taxon>Rhizobium/Agrobacterium group</taxon>
        <taxon>Rhizobium</taxon>
    </lineage>
</organism>
<evidence type="ECO:0000313" key="2">
    <source>
        <dbReference type="EMBL" id="QIB39474.1"/>
    </source>
</evidence>
<dbReference type="Gene3D" id="3.90.1720.10">
    <property type="entry name" value="endopeptidase domain like (from Nostoc punctiforme)"/>
    <property type="match status" value="1"/>
</dbReference>
<gene>
    <name evidence="2" type="ORF">G3A56_09080</name>
</gene>
<dbReference type="InterPro" id="IPR007921">
    <property type="entry name" value="CHAP_dom"/>
</dbReference>
<dbReference type="KEGG" id="roy:G3A56_09080"/>